<evidence type="ECO:0000313" key="4">
    <source>
        <dbReference type="EMBL" id="QGA66454.1"/>
    </source>
</evidence>
<feature type="compositionally biased region" description="Polar residues" evidence="1">
    <location>
        <begin position="81"/>
        <end position="91"/>
    </location>
</feature>
<dbReference type="InterPro" id="IPR007730">
    <property type="entry name" value="SPOR-like_dom"/>
</dbReference>
<organism evidence="4 5">
    <name type="scientific">Vibrio algicola</name>
    <dbReference type="NCBI Taxonomy" id="2662262"/>
    <lineage>
        <taxon>Bacteria</taxon>
        <taxon>Pseudomonadati</taxon>
        <taxon>Pseudomonadota</taxon>
        <taxon>Gammaproteobacteria</taxon>
        <taxon>Vibrionales</taxon>
        <taxon>Vibrionaceae</taxon>
        <taxon>Vibrio</taxon>
    </lineage>
</organism>
<evidence type="ECO:0000259" key="3">
    <source>
        <dbReference type="PROSITE" id="PS51724"/>
    </source>
</evidence>
<dbReference type="InterPro" id="IPR036680">
    <property type="entry name" value="SPOR-like_sf"/>
</dbReference>
<dbReference type="Proteomes" id="UP000348942">
    <property type="component" value="Chromosome 2"/>
</dbReference>
<protein>
    <submittedName>
        <fullName evidence="4">SPOR domain-containing protein</fullName>
    </submittedName>
</protein>
<evidence type="ECO:0000313" key="5">
    <source>
        <dbReference type="Proteomes" id="UP000348942"/>
    </source>
</evidence>
<dbReference type="SUPFAM" id="SSF110997">
    <property type="entry name" value="Sporulation related repeat"/>
    <property type="match status" value="1"/>
</dbReference>
<feature type="region of interest" description="Disordered" evidence="1">
    <location>
        <begin position="39"/>
        <end position="61"/>
    </location>
</feature>
<dbReference type="GO" id="GO:0042834">
    <property type="term" value="F:peptidoglycan binding"/>
    <property type="evidence" value="ECO:0007669"/>
    <property type="project" value="InterPro"/>
</dbReference>
<dbReference type="Pfam" id="PF05036">
    <property type="entry name" value="SPOR"/>
    <property type="match status" value="1"/>
</dbReference>
<feature type="signal peptide" evidence="2">
    <location>
        <begin position="1"/>
        <end position="21"/>
    </location>
</feature>
<feature type="domain" description="SPOR" evidence="3">
    <location>
        <begin position="135"/>
        <end position="214"/>
    </location>
</feature>
<keyword evidence="5" id="KW-1185">Reference proteome</keyword>
<sequence length="233" mass="25553">MDIWPLMKKVVIISLSALLLAACSSSDYDSDVSTESYQETYKTDEVAQPITESSAAPMEQDVNAEPSMIEPAIAASDKETSAASATESNTDTNKKVVKLSPQSKEVIDNKAEEKKSSESTIRVFYPDNLLSSATQPGEDNYLVQIAALSTEHSLVAVAKNLPSNQPKWVNSKTVNGKQWYTLLLGNYATAQDAKDAILRLSIDMQNLKPFVKSVKAIKTSKYPELKKLPYIVK</sequence>
<reference evidence="4 5" key="1">
    <citation type="submission" date="2019-10" db="EMBL/GenBank/DDBJ databases">
        <title>Vibrio sp. nov., isolated from Coralline algae surface.</title>
        <authorList>
            <person name="Geng Y."/>
            <person name="Zhang X."/>
        </authorList>
    </citation>
    <scope>NUCLEOTIDE SEQUENCE [LARGE SCALE GENOMIC DNA]</scope>
    <source>
        <strain evidence="4 5">SM1977</strain>
    </source>
</reference>
<dbReference type="PROSITE" id="PS51724">
    <property type="entry name" value="SPOR"/>
    <property type="match status" value="1"/>
</dbReference>
<proteinExistence type="predicted"/>
<dbReference type="Gene3D" id="3.30.70.1070">
    <property type="entry name" value="Sporulation related repeat"/>
    <property type="match status" value="1"/>
</dbReference>
<gene>
    <name evidence="4" type="ORF">GFB47_13590</name>
</gene>
<dbReference type="EMBL" id="CP045700">
    <property type="protein sequence ID" value="QGA66454.1"/>
    <property type="molecule type" value="Genomic_DNA"/>
</dbReference>
<dbReference type="AlphaFoldDB" id="A0A5Q0THW8"/>
<evidence type="ECO:0000256" key="2">
    <source>
        <dbReference type="SAM" id="SignalP"/>
    </source>
</evidence>
<keyword evidence="2" id="KW-0732">Signal</keyword>
<evidence type="ECO:0000256" key="1">
    <source>
        <dbReference type="SAM" id="MobiDB-lite"/>
    </source>
</evidence>
<accession>A0A5Q0THW8</accession>
<feature type="region of interest" description="Disordered" evidence="1">
    <location>
        <begin position="75"/>
        <end position="96"/>
    </location>
</feature>
<feature type="chain" id="PRO_5024302931" evidence="2">
    <location>
        <begin position="22"/>
        <end position="233"/>
    </location>
</feature>
<name>A0A5Q0THW8_9VIBR</name>